<name>A0A4Y1RMB6_PRUDU</name>
<dbReference type="SUPFAM" id="SSF56672">
    <property type="entry name" value="DNA/RNA polymerases"/>
    <property type="match status" value="1"/>
</dbReference>
<dbReference type="InterPro" id="IPR043502">
    <property type="entry name" value="DNA/RNA_pol_sf"/>
</dbReference>
<sequence length="304" mass="36059">MYGYSGYYQIEISLEDQEKTTFTSPFGTFGFRKMSFGLCNALARFQRRMISLFSDMVEKYLEVFMDNITAFWPYPTSQEKKKFVVEVRKFFWDDPYLFKYCPDQVIPLFISLYFTLSPHTPVLSTPHMGSVNTPDNYVTCDHTILSQYLPIRRYNQRHVWGLSTRWITYATSTHHITISPHTPVQPMPRMGSVDTPDNLCHARPQHIITYLPIRRFNQRHVWGLFQSRITYVMRDLHIISQYLPICRYNQHHVWGLSTRRITYATCDHTILSQDLPICQYNQRHVWGLSTRRITYATCDHIILS</sequence>
<dbReference type="EMBL" id="AP019302">
    <property type="protein sequence ID" value="BBH05424.1"/>
    <property type="molecule type" value="Genomic_DNA"/>
</dbReference>
<dbReference type="AlphaFoldDB" id="A0A4Y1RMB6"/>
<reference evidence="1" key="1">
    <citation type="journal article" date="2019" name="Science">
        <title>Mutation of a bHLH transcription factor allowed almond domestication.</title>
        <authorList>
            <person name="Sanchez-Perez R."/>
            <person name="Pavan S."/>
            <person name="Mazzeo R."/>
            <person name="Moldovan C."/>
            <person name="Aiese Cigliano R."/>
            <person name="Del Cueto J."/>
            <person name="Ricciardi F."/>
            <person name="Lotti C."/>
            <person name="Ricciardi L."/>
            <person name="Dicenta F."/>
            <person name="Lopez-Marques R.L."/>
            <person name="Lindberg Moller B."/>
        </authorList>
    </citation>
    <scope>NUCLEOTIDE SEQUENCE</scope>
</reference>
<dbReference type="Gene3D" id="3.30.70.270">
    <property type="match status" value="1"/>
</dbReference>
<dbReference type="PANTHER" id="PTHR24559:SF429">
    <property type="entry name" value="RNA-DIRECTED DNA POLYMERASE HOMOLOG"/>
    <property type="match status" value="1"/>
</dbReference>
<dbReference type="Gene3D" id="3.10.10.10">
    <property type="entry name" value="HIV Type 1 Reverse Transcriptase, subunit A, domain 1"/>
    <property type="match status" value="1"/>
</dbReference>
<dbReference type="InterPro" id="IPR053134">
    <property type="entry name" value="RNA-dir_DNA_polymerase"/>
</dbReference>
<accession>A0A4Y1RMB6</accession>
<dbReference type="PANTHER" id="PTHR24559">
    <property type="entry name" value="TRANSPOSON TY3-I GAG-POL POLYPROTEIN"/>
    <property type="match status" value="1"/>
</dbReference>
<gene>
    <name evidence="1" type="ORF">Prudu_016802</name>
</gene>
<protein>
    <submittedName>
        <fullName evidence="1">Organic cation/carnitine transporter 3</fullName>
    </submittedName>
</protein>
<organism evidence="1">
    <name type="scientific">Prunus dulcis</name>
    <name type="common">Almond</name>
    <name type="synonym">Amygdalus dulcis</name>
    <dbReference type="NCBI Taxonomy" id="3755"/>
    <lineage>
        <taxon>Eukaryota</taxon>
        <taxon>Viridiplantae</taxon>
        <taxon>Streptophyta</taxon>
        <taxon>Embryophyta</taxon>
        <taxon>Tracheophyta</taxon>
        <taxon>Spermatophyta</taxon>
        <taxon>Magnoliopsida</taxon>
        <taxon>eudicotyledons</taxon>
        <taxon>Gunneridae</taxon>
        <taxon>Pentapetalae</taxon>
        <taxon>rosids</taxon>
        <taxon>fabids</taxon>
        <taxon>Rosales</taxon>
        <taxon>Rosaceae</taxon>
        <taxon>Amygdaloideae</taxon>
        <taxon>Amygdaleae</taxon>
        <taxon>Prunus</taxon>
    </lineage>
</organism>
<evidence type="ECO:0000313" key="1">
    <source>
        <dbReference type="EMBL" id="BBH05424.1"/>
    </source>
</evidence>
<dbReference type="InterPro" id="IPR043128">
    <property type="entry name" value="Rev_trsase/Diguanyl_cyclase"/>
</dbReference>
<proteinExistence type="predicted"/>